<dbReference type="RefSeq" id="WP_167807675.1">
    <property type="nucleotide sequence ID" value="NZ_JAAVMB010000012.1"/>
</dbReference>
<dbReference type="AlphaFoldDB" id="A0A7X6I3F6"/>
<dbReference type="EMBL" id="JAAVMB010000012">
    <property type="protein sequence ID" value="NKC68486.1"/>
    <property type="molecule type" value="Genomic_DNA"/>
</dbReference>
<evidence type="ECO:0000313" key="1">
    <source>
        <dbReference type="EMBL" id="NKC68486.1"/>
    </source>
</evidence>
<protein>
    <submittedName>
        <fullName evidence="1">Uncharacterized protein</fullName>
    </submittedName>
</protein>
<organism evidence="1 2">
    <name type="scientific">Vagococcus fluvialis</name>
    <dbReference type="NCBI Taxonomy" id="2738"/>
    <lineage>
        <taxon>Bacteria</taxon>
        <taxon>Bacillati</taxon>
        <taxon>Bacillota</taxon>
        <taxon>Bacilli</taxon>
        <taxon>Lactobacillales</taxon>
        <taxon>Enterococcaceae</taxon>
        <taxon>Vagococcus</taxon>
    </lineage>
</organism>
<comment type="caution">
    <text evidence="1">The sequence shown here is derived from an EMBL/GenBank/DDBJ whole genome shotgun (WGS) entry which is preliminary data.</text>
</comment>
<evidence type="ECO:0000313" key="2">
    <source>
        <dbReference type="Proteomes" id="UP000521358"/>
    </source>
</evidence>
<name>A0A7X6I3F6_9ENTE</name>
<dbReference type="Proteomes" id="UP000521358">
    <property type="component" value="Unassembled WGS sequence"/>
</dbReference>
<reference evidence="1 2" key="1">
    <citation type="submission" date="2020-03" db="EMBL/GenBank/DDBJ databases">
        <title>Bacterial samples isolated from urine from healthy bovine heifers (Gyr breed).</title>
        <authorList>
            <person name="Giannattasio-Ferraz S."/>
            <person name="Maskeri L."/>
            <person name="Penido A."/>
            <person name="Barbosa-Stancioli E.F."/>
            <person name="Putonti C."/>
        </authorList>
    </citation>
    <scope>NUCLEOTIDE SEQUENCE [LARGE SCALE GENOMIC DNA]</scope>
    <source>
        <strain evidence="1 2">UFMG-H7</strain>
    </source>
</reference>
<gene>
    <name evidence="1" type="ORF">HED35_10335</name>
</gene>
<accession>A0A7X6I3F6</accession>
<sequence>MAEITKTKLAEKEKIVKVLIEQGGESYNNWLARKFDEIIMENSEKILTALDNQKNKQASQSHNQSNHHS</sequence>
<proteinExistence type="predicted"/>